<feature type="compositionally biased region" description="Basic residues" evidence="1">
    <location>
        <begin position="239"/>
        <end position="249"/>
    </location>
</feature>
<sequence length="475" mass="51379">MATTPPPPSTLRIPPTPRHGAGYDQYSPYATRHSARLASQRPVRESRVTPPPSFPDLHHLASPRTGAKERGSRAEALSPPGSAWSSPRKKTTGRLGAAVPPYSLLGACTSDMDLSDPFDNTAAKQQQRLHHPSHTTTMTDGMLPTPAKTPKKKVVGDIGGTARTLFPPNPMSGRTKRSKKHTGFSLDSFTEDASGNKTKIEIYTDSRDRIPELDESESNPFYTKVTESQPAPPPTSTRTSRRLKTAGGKRSKEVDDAIKREDGMVYVFRGKKTFRRFIDAVESDGDDDGDDDDDLGLFASRPDLLEPSLTNNVRPLTRSSIKPRVLFPSAHAPPTSQETHSSDADEEAATDIEDVAALKTDAPEPSHPVEAKQHEQLTTPSVAPPADTPSSPGATLRSLRSRAKRDGVEHDATTPSGAEVSKKRVSPFDGWLRKKQVPTTTGVKTKKRDAEAVDSPAGPAIKKSRVTRATATSSQ</sequence>
<feature type="compositionally biased region" description="Pro residues" evidence="1">
    <location>
        <begin position="1"/>
        <end position="17"/>
    </location>
</feature>
<accession>A0A1L9SWD6</accession>
<dbReference type="EMBL" id="KV878336">
    <property type="protein sequence ID" value="OJJ51489.1"/>
    <property type="molecule type" value="Genomic_DNA"/>
</dbReference>
<feature type="compositionally biased region" description="Basic and acidic residues" evidence="1">
    <location>
        <begin position="361"/>
        <end position="375"/>
    </location>
</feature>
<dbReference type="AlphaFoldDB" id="A0A1L9SWD6"/>
<reference evidence="3" key="1">
    <citation type="journal article" date="2017" name="Genome Biol.">
        <title>Comparative genomics reveals high biological diversity and specific adaptations in the industrially and medically important fungal genus Aspergillus.</title>
        <authorList>
            <person name="de Vries R.P."/>
            <person name="Riley R."/>
            <person name="Wiebenga A."/>
            <person name="Aguilar-Osorio G."/>
            <person name="Amillis S."/>
            <person name="Uchima C.A."/>
            <person name="Anderluh G."/>
            <person name="Asadollahi M."/>
            <person name="Askin M."/>
            <person name="Barry K."/>
            <person name="Battaglia E."/>
            <person name="Bayram O."/>
            <person name="Benocci T."/>
            <person name="Braus-Stromeyer S.A."/>
            <person name="Caldana C."/>
            <person name="Canovas D."/>
            <person name="Cerqueira G.C."/>
            <person name="Chen F."/>
            <person name="Chen W."/>
            <person name="Choi C."/>
            <person name="Clum A."/>
            <person name="Dos Santos R.A."/>
            <person name="Damasio A.R."/>
            <person name="Diallinas G."/>
            <person name="Emri T."/>
            <person name="Fekete E."/>
            <person name="Flipphi M."/>
            <person name="Freyberg S."/>
            <person name="Gallo A."/>
            <person name="Gournas C."/>
            <person name="Habgood R."/>
            <person name="Hainaut M."/>
            <person name="Harispe M.L."/>
            <person name="Henrissat B."/>
            <person name="Hilden K.S."/>
            <person name="Hope R."/>
            <person name="Hossain A."/>
            <person name="Karabika E."/>
            <person name="Karaffa L."/>
            <person name="Karanyi Z."/>
            <person name="Krasevec N."/>
            <person name="Kuo A."/>
            <person name="Kusch H."/>
            <person name="LaButti K."/>
            <person name="Lagendijk E.L."/>
            <person name="Lapidus A."/>
            <person name="Levasseur A."/>
            <person name="Lindquist E."/>
            <person name="Lipzen A."/>
            <person name="Logrieco A.F."/>
            <person name="MacCabe A."/>
            <person name="Maekelae M.R."/>
            <person name="Malavazi I."/>
            <person name="Melin P."/>
            <person name="Meyer V."/>
            <person name="Mielnichuk N."/>
            <person name="Miskei M."/>
            <person name="Molnar A.P."/>
            <person name="Mule G."/>
            <person name="Ngan C.Y."/>
            <person name="Orejas M."/>
            <person name="Orosz E."/>
            <person name="Ouedraogo J.P."/>
            <person name="Overkamp K.M."/>
            <person name="Park H.-S."/>
            <person name="Perrone G."/>
            <person name="Piumi F."/>
            <person name="Punt P.J."/>
            <person name="Ram A.F."/>
            <person name="Ramon A."/>
            <person name="Rauscher S."/>
            <person name="Record E."/>
            <person name="Riano-Pachon D.M."/>
            <person name="Robert V."/>
            <person name="Roehrig J."/>
            <person name="Ruller R."/>
            <person name="Salamov A."/>
            <person name="Salih N.S."/>
            <person name="Samson R.A."/>
            <person name="Sandor E."/>
            <person name="Sanguinetti M."/>
            <person name="Schuetze T."/>
            <person name="Sepcic K."/>
            <person name="Shelest E."/>
            <person name="Sherlock G."/>
            <person name="Sophianopoulou V."/>
            <person name="Squina F.M."/>
            <person name="Sun H."/>
            <person name="Susca A."/>
            <person name="Todd R.B."/>
            <person name="Tsang A."/>
            <person name="Unkles S.E."/>
            <person name="van de Wiele N."/>
            <person name="van Rossen-Uffink D."/>
            <person name="Oliveira J.V."/>
            <person name="Vesth T.C."/>
            <person name="Visser J."/>
            <person name="Yu J.-H."/>
            <person name="Zhou M."/>
            <person name="Andersen M.R."/>
            <person name="Archer D.B."/>
            <person name="Baker S.E."/>
            <person name="Benoit I."/>
            <person name="Brakhage A.A."/>
            <person name="Braus G.H."/>
            <person name="Fischer R."/>
            <person name="Frisvad J.C."/>
            <person name="Goldman G.H."/>
            <person name="Houbraken J."/>
            <person name="Oakley B."/>
            <person name="Pocsi I."/>
            <person name="Scazzocchio C."/>
            <person name="Seiboth B."/>
            <person name="vanKuyk P.A."/>
            <person name="Wortman J."/>
            <person name="Dyer P.S."/>
            <person name="Grigoriev I.V."/>
        </authorList>
    </citation>
    <scope>NUCLEOTIDE SEQUENCE [LARGE SCALE GENOMIC DNA]</scope>
    <source>
        <strain evidence="3">CBS 506.65</strain>
    </source>
</reference>
<dbReference type="OrthoDB" id="5398515at2759"/>
<gene>
    <name evidence="2" type="ORF">ASPZODRAFT_55271</name>
</gene>
<evidence type="ECO:0000256" key="1">
    <source>
        <dbReference type="SAM" id="MobiDB-lite"/>
    </source>
</evidence>
<feature type="compositionally biased region" description="Acidic residues" evidence="1">
    <location>
        <begin position="344"/>
        <end position="354"/>
    </location>
</feature>
<feature type="compositionally biased region" description="Polar residues" evidence="1">
    <location>
        <begin position="185"/>
        <end position="197"/>
    </location>
</feature>
<feature type="compositionally biased region" description="Polar residues" evidence="1">
    <location>
        <begin position="218"/>
        <end position="229"/>
    </location>
</feature>
<dbReference type="RefSeq" id="XP_022585999.1">
    <property type="nucleotide sequence ID" value="XM_022728533.1"/>
</dbReference>
<feature type="region of interest" description="Disordered" evidence="1">
    <location>
        <begin position="281"/>
        <end position="475"/>
    </location>
</feature>
<feature type="compositionally biased region" description="Polar residues" evidence="1">
    <location>
        <begin position="308"/>
        <end position="320"/>
    </location>
</feature>
<feature type="compositionally biased region" description="Basic and acidic residues" evidence="1">
    <location>
        <begin position="250"/>
        <end position="260"/>
    </location>
</feature>
<protein>
    <submittedName>
        <fullName evidence="2">Uncharacterized protein</fullName>
    </submittedName>
</protein>
<evidence type="ECO:0000313" key="3">
    <source>
        <dbReference type="Proteomes" id="UP000184188"/>
    </source>
</evidence>
<keyword evidence="3" id="KW-1185">Reference proteome</keyword>
<feature type="compositionally biased region" description="Acidic residues" evidence="1">
    <location>
        <begin position="281"/>
        <end position="295"/>
    </location>
</feature>
<name>A0A1L9SWD6_9EURO</name>
<feature type="compositionally biased region" description="Basic and acidic residues" evidence="1">
    <location>
        <begin position="198"/>
        <end position="212"/>
    </location>
</feature>
<feature type="region of interest" description="Disordered" evidence="1">
    <location>
        <begin position="116"/>
        <end position="260"/>
    </location>
</feature>
<organism evidence="2 3">
    <name type="scientific">Penicilliopsis zonata CBS 506.65</name>
    <dbReference type="NCBI Taxonomy" id="1073090"/>
    <lineage>
        <taxon>Eukaryota</taxon>
        <taxon>Fungi</taxon>
        <taxon>Dikarya</taxon>
        <taxon>Ascomycota</taxon>
        <taxon>Pezizomycotina</taxon>
        <taxon>Eurotiomycetes</taxon>
        <taxon>Eurotiomycetidae</taxon>
        <taxon>Eurotiales</taxon>
        <taxon>Aspergillaceae</taxon>
        <taxon>Penicilliopsis</taxon>
    </lineage>
</organism>
<dbReference type="GeneID" id="34614997"/>
<evidence type="ECO:0000313" key="2">
    <source>
        <dbReference type="EMBL" id="OJJ51489.1"/>
    </source>
</evidence>
<feature type="region of interest" description="Disordered" evidence="1">
    <location>
        <begin position="1"/>
        <end position="97"/>
    </location>
</feature>
<dbReference type="Proteomes" id="UP000184188">
    <property type="component" value="Unassembled WGS sequence"/>
</dbReference>
<proteinExistence type="predicted"/>
<dbReference type="VEuPathDB" id="FungiDB:ASPZODRAFT_55271"/>